<feature type="region of interest" description="Disordered" evidence="1">
    <location>
        <begin position="94"/>
        <end position="115"/>
    </location>
</feature>
<evidence type="ECO:0000313" key="3">
    <source>
        <dbReference type="Proteomes" id="UP000236333"/>
    </source>
</evidence>
<accession>A0A2J7ZZH6</accession>
<protein>
    <submittedName>
        <fullName evidence="2">Uncharacterized protein</fullName>
    </submittedName>
</protein>
<dbReference type="Proteomes" id="UP000236333">
    <property type="component" value="Unassembled WGS sequence"/>
</dbReference>
<dbReference type="EMBL" id="PGGS01000289">
    <property type="protein sequence ID" value="PNH05663.1"/>
    <property type="molecule type" value="Genomic_DNA"/>
</dbReference>
<proteinExistence type="predicted"/>
<dbReference type="AlphaFoldDB" id="A0A2J7ZZH6"/>
<organism evidence="2 3">
    <name type="scientific">Tetrabaena socialis</name>
    <dbReference type="NCBI Taxonomy" id="47790"/>
    <lineage>
        <taxon>Eukaryota</taxon>
        <taxon>Viridiplantae</taxon>
        <taxon>Chlorophyta</taxon>
        <taxon>core chlorophytes</taxon>
        <taxon>Chlorophyceae</taxon>
        <taxon>CS clade</taxon>
        <taxon>Chlamydomonadales</taxon>
        <taxon>Tetrabaenaceae</taxon>
        <taxon>Tetrabaena</taxon>
    </lineage>
</organism>
<evidence type="ECO:0000256" key="1">
    <source>
        <dbReference type="SAM" id="MobiDB-lite"/>
    </source>
</evidence>
<keyword evidence="3" id="KW-1185">Reference proteome</keyword>
<comment type="caution">
    <text evidence="2">The sequence shown here is derived from an EMBL/GenBank/DDBJ whole genome shotgun (WGS) entry which is preliminary data.</text>
</comment>
<evidence type="ECO:0000313" key="2">
    <source>
        <dbReference type="EMBL" id="PNH05663.1"/>
    </source>
</evidence>
<name>A0A2J7ZZH6_9CHLO</name>
<reference evidence="2 3" key="1">
    <citation type="journal article" date="2017" name="Mol. Biol. Evol.">
        <title>The 4-celled Tetrabaena socialis nuclear genome reveals the essential components for genetic control of cell number at the origin of multicellularity in the volvocine lineage.</title>
        <authorList>
            <person name="Featherston J."/>
            <person name="Arakaki Y."/>
            <person name="Hanschen E.R."/>
            <person name="Ferris P.J."/>
            <person name="Michod R.E."/>
            <person name="Olson B.J.S.C."/>
            <person name="Nozaki H."/>
            <person name="Durand P.M."/>
        </authorList>
    </citation>
    <scope>NUCLEOTIDE SEQUENCE [LARGE SCALE GENOMIC DNA]</scope>
    <source>
        <strain evidence="2 3">NIES-571</strain>
    </source>
</reference>
<sequence>MGTKTTRRAPPPHFPRSFDRRPCFEAGLTSCCRFSSSAANAASCCSRGVSSSHMTMPNENTSAFSSYGRCSITSGAIQRYVPVSAVMTPLASMTRATPGEGEPISALLTPAPHGL</sequence>
<gene>
    <name evidence="2" type="ORF">TSOC_008068</name>
</gene>